<dbReference type="GO" id="GO:1905515">
    <property type="term" value="P:non-motile cilium assembly"/>
    <property type="evidence" value="ECO:0007669"/>
    <property type="project" value="InterPro"/>
</dbReference>
<organism evidence="1 2">
    <name type="scientific">Kipferlia bialata</name>
    <dbReference type="NCBI Taxonomy" id="797122"/>
    <lineage>
        <taxon>Eukaryota</taxon>
        <taxon>Metamonada</taxon>
        <taxon>Carpediemonas-like organisms</taxon>
        <taxon>Kipferlia</taxon>
    </lineage>
</organism>
<dbReference type="InterPro" id="IPR016616">
    <property type="entry name" value="Bardet-Biedl_syndrome_2_prot"/>
</dbReference>
<evidence type="ECO:0000313" key="1">
    <source>
        <dbReference type="EMBL" id="GIQ89504.1"/>
    </source>
</evidence>
<keyword evidence="2" id="KW-1185">Reference proteome</keyword>
<feature type="non-terminal residue" evidence="1">
    <location>
        <position position="1"/>
    </location>
</feature>
<dbReference type="GO" id="GO:0034464">
    <property type="term" value="C:BBSome"/>
    <property type="evidence" value="ECO:0007669"/>
    <property type="project" value="InterPro"/>
</dbReference>
<sequence>MPALVPSFRLSLGTEVSGVACMGRFDGHALGIAAFCPGNNQVVVQTFPSTDSDDHSSGPFLEAFQQQDRVLHIGRLPSAGSQFGERERERQGEEGVSAETDLLLLSRPSEVCAYSVPDNASALDIPCDDGALVTCVCTGYDLGLEDEADHPMPMVVVGGNCSVVGHRASGEAQGEQVYWNIAGDEVTGMCVLRPEEGGMDIGTPYLVIATRDSFVRLYRGEEMVTEIPTPSIVTELTPITLPAQDDQEERRFLLCREASAVCLVDVLASGP</sequence>
<dbReference type="EMBL" id="BDIP01005114">
    <property type="protein sequence ID" value="GIQ89504.1"/>
    <property type="molecule type" value="Genomic_DNA"/>
</dbReference>
<protein>
    <submittedName>
        <fullName evidence="1">Bardet-Biedl syndrome 2 protein</fullName>
    </submittedName>
</protein>
<accession>A0A9K3GMQ5</accession>
<dbReference type="AlphaFoldDB" id="A0A9K3GMQ5"/>
<comment type="caution">
    <text evidence="1">The sequence shown here is derived from an EMBL/GenBank/DDBJ whole genome shotgun (WGS) entry which is preliminary data.</text>
</comment>
<dbReference type="GO" id="GO:0031514">
    <property type="term" value="C:motile cilium"/>
    <property type="evidence" value="ECO:0007669"/>
    <property type="project" value="TreeGrafter"/>
</dbReference>
<evidence type="ECO:0000313" key="2">
    <source>
        <dbReference type="Proteomes" id="UP000265618"/>
    </source>
</evidence>
<reference evidence="1 2" key="1">
    <citation type="journal article" date="2018" name="PLoS ONE">
        <title>The draft genome of Kipferlia bialata reveals reductive genome evolution in fornicate parasites.</title>
        <authorList>
            <person name="Tanifuji G."/>
            <person name="Takabayashi S."/>
            <person name="Kume K."/>
            <person name="Takagi M."/>
            <person name="Nakayama T."/>
            <person name="Kamikawa R."/>
            <person name="Inagaki Y."/>
            <person name="Hashimoto T."/>
        </authorList>
    </citation>
    <scope>NUCLEOTIDE SEQUENCE [LARGE SCALE GENOMIC DNA]</scope>
    <source>
        <strain evidence="1">NY0173</strain>
    </source>
</reference>
<dbReference type="GO" id="GO:0036064">
    <property type="term" value="C:ciliary basal body"/>
    <property type="evidence" value="ECO:0007669"/>
    <property type="project" value="TreeGrafter"/>
</dbReference>
<dbReference type="PANTHER" id="PTHR32465:SF0">
    <property type="entry name" value="BARDET-BIEDL SYNDROME 2 PROTEIN"/>
    <property type="match status" value="1"/>
</dbReference>
<dbReference type="OrthoDB" id="2120021at2759"/>
<dbReference type="GO" id="GO:0016020">
    <property type="term" value="C:membrane"/>
    <property type="evidence" value="ECO:0007669"/>
    <property type="project" value="TreeGrafter"/>
</dbReference>
<dbReference type="Proteomes" id="UP000265618">
    <property type="component" value="Unassembled WGS sequence"/>
</dbReference>
<dbReference type="PANTHER" id="PTHR32465">
    <property type="entry name" value="BARDET-BIEDL SYNDROME 2 PROTEIN"/>
    <property type="match status" value="1"/>
</dbReference>
<name>A0A9K3GMQ5_9EUKA</name>
<proteinExistence type="predicted"/>
<gene>
    <name evidence="1" type="ORF">KIPB_011994</name>
</gene>